<protein>
    <submittedName>
        <fullName evidence="2">Uncharacterized protein</fullName>
    </submittedName>
</protein>
<name>A0A8J7YIW4_9EURY</name>
<feature type="transmembrane region" description="Helical" evidence="1">
    <location>
        <begin position="39"/>
        <end position="64"/>
    </location>
</feature>
<evidence type="ECO:0000313" key="2">
    <source>
        <dbReference type="EMBL" id="MBX0302048.1"/>
    </source>
</evidence>
<proteinExistence type="predicted"/>
<keyword evidence="1" id="KW-0472">Membrane</keyword>
<organism evidence="2 3">
    <name type="scientific">Haloarcula salinisoli</name>
    <dbReference type="NCBI Taxonomy" id="2487746"/>
    <lineage>
        <taxon>Archaea</taxon>
        <taxon>Methanobacteriati</taxon>
        <taxon>Methanobacteriota</taxon>
        <taxon>Stenosarchaea group</taxon>
        <taxon>Halobacteria</taxon>
        <taxon>Halobacteriales</taxon>
        <taxon>Haloarculaceae</taxon>
        <taxon>Haloarcula</taxon>
    </lineage>
</organism>
<evidence type="ECO:0000313" key="3">
    <source>
        <dbReference type="Proteomes" id="UP000783863"/>
    </source>
</evidence>
<feature type="transmembrane region" description="Helical" evidence="1">
    <location>
        <begin position="162"/>
        <end position="183"/>
    </location>
</feature>
<reference evidence="2" key="1">
    <citation type="submission" date="2021-06" db="EMBL/GenBank/DDBJ databases">
        <title>Halomicroarcula sp. F24A a new haloarchaeum isolated from saline soil.</title>
        <authorList>
            <person name="Duran-Viseras A."/>
            <person name="Sanchez-Porro C."/>
            <person name="Ventosa A."/>
        </authorList>
    </citation>
    <scope>NUCLEOTIDE SEQUENCE</scope>
    <source>
        <strain evidence="2">F24A</strain>
    </source>
</reference>
<gene>
    <name evidence="2" type="ORF">EGD98_00030</name>
</gene>
<dbReference type="RefSeq" id="WP_220586299.1">
    <property type="nucleotide sequence ID" value="NZ_RKLQ01000001.1"/>
</dbReference>
<dbReference type="Proteomes" id="UP000783863">
    <property type="component" value="Unassembled WGS sequence"/>
</dbReference>
<feature type="transmembrane region" description="Helical" evidence="1">
    <location>
        <begin position="76"/>
        <end position="98"/>
    </location>
</feature>
<comment type="caution">
    <text evidence="2">The sequence shown here is derived from an EMBL/GenBank/DDBJ whole genome shotgun (WGS) entry which is preliminary data.</text>
</comment>
<evidence type="ECO:0000256" key="1">
    <source>
        <dbReference type="SAM" id="Phobius"/>
    </source>
</evidence>
<keyword evidence="3" id="KW-1185">Reference proteome</keyword>
<feature type="transmembrane region" description="Helical" evidence="1">
    <location>
        <begin position="12"/>
        <end position="32"/>
    </location>
</feature>
<dbReference type="AlphaFoldDB" id="A0A8J7YIW4"/>
<keyword evidence="1" id="KW-1133">Transmembrane helix</keyword>
<feature type="transmembrane region" description="Helical" evidence="1">
    <location>
        <begin position="118"/>
        <end position="142"/>
    </location>
</feature>
<dbReference type="EMBL" id="RKLQ01000001">
    <property type="protein sequence ID" value="MBX0302048.1"/>
    <property type="molecule type" value="Genomic_DNA"/>
</dbReference>
<accession>A0A8J7YIW4</accession>
<keyword evidence="1" id="KW-0812">Transmembrane</keyword>
<sequence>MASGTIFSSFDMGVVLALAGFTATSVCAWVWVDPKRRSLAWLGHSLGVALLTVMALAAMGGLVADVLSLAPFDVAYAQFLTALLVPTLAGVPFAWAVFECFSSVRKRVTLPKRMRRRVAAIVVVWGGVGYVTSFIFESFALIPNYIVDQKLGGTAATLIQTLSWGKIATIMVGMTAITALAVVGKRA</sequence>